<accession>A0A178TC83</accession>
<gene>
    <name evidence="1" type="ORF">TAF16_1819</name>
</gene>
<dbReference type="EMBL" id="LUCQ01000105">
    <property type="protein sequence ID" value="OAO78552.1"/>
    <property type="molecule type" value="Genomic_DNA"/>
</dbReference>
<reference evidence="1 2" key="1">
    <citation type="submission" date="2016-03" db="EMBL/GenBank/DDBJ databases">
        <title>Spore heat resistance.</title>
        <authorList>
            <person name="Boekhorst J."/>
            <person name="Berendsen E.M."/>
            <person name="Wells-Bennik M.H."/>
            <person name="Kuipers O.P."/>
        </authorList>
    </citation>
    <scope>NUCLEOTIDE SEQUENCE [LARGE SCALE GENOMIC DNA]</scope>
    <source>
        <strain evidence="1 2">AF16</strain>
    </source>
</reference>
<protein>
    <submittedName>
        <fullName evidence="1">Uncharacterized protein</fullName>
    </submittedName>
</protein>
<evidence type="ECO:0000313" key="1">
    <source>
        <dbReference type="EMBL" id="OAO78552.1"/>
    </source>
</evidence>
<dbReference type="AlphaFoldDB" id="A0A178TC83"/>
<dbReference type="RefSeq" id="WP_064214305.1">
    <property type="nucleotide sequence ID" value="NZ_LUCQ01000105.1"/>
</dbReference>
<evidence type="ECO:0000313" key="2">
    <source>
        <dbReference type="Proteomes" id="UP000078336"/>
    </source>
</evidence>
<dbReference type="Proteomes" id="UP000078336">
    <property type="component" value="Unassembled WGS sequence"/>
</dbReference>
<organism evidence="1 2">
    <name type="scientific">Anoxybacillus flavithermus</name>
    <dbReference type="NCBI Taxonomy" id="33934"/>
    <lineage>
        <taxon>Bacteria</taxon>
        <taxon>Bacillati</taxon>
        <taxon>Bacillota</taxon>
        <taxon>Bacilli</taxon>
        <taxon>Bacillales</taxon>
        <taxon>Anoxybacillaceae</taxon>
        <taxon>Anoxybacillus</taxon>
    </lineage>
</organism>
<name>A0A178TC83_9BACL</name>
<dbReference type="PATRIC" id="fig|33934.7.peg.877"/>
<comment type="caution">
    <text evidence="1">The sequence shown here is derived from an EMBL/GenBank/DDBJ whole genome shotgun (WGS) entry which is preliminary data.</text>
</comment>
<keyword evidence="2" id="KW-1185">Reference proteome</keyword>
<sequence>MKQYLGDHNYRASSFVFKDEESYYNHKVGNVVFPSDYNTYENMHGEVIVWNLKDKQYNGVEYKK</sequence>
<proteinExistence type="predicted"/>